<accession>A0AAX2QMK8</accession>
<dbReference type="RefSeq" id="WP_132611423.1">
    <property type="nucleotide sequence ID" value="NZ_SMBI01000005.1"/>
</dbReference>
<evidence type="ECO:0008006" key="3">
    <source>
        <dbReference type="Google" id="ProtNLM"/>
    </source>
</evidence>
<gene>
    <name evidence="1" type="ORF">EV131_105423</name>
</gene>
<dbReference type="AlphaFoldDB" id="A0AAX2QMK8"/>
<proteinExistence type="predicted"/>
<sequence>MIEIIAALTLVAAPTPSTECLAAARRFTEFLAAEAKGTRHEQQIRQATEKAGGKSKAIAEIAAILEPAMCNFLLMAPDSSLRALAITSLPERNEK</sequence>
<dbReference type="EMBL" id="SMBI01000005">
    <property type="protein sequence ID" value="TCU25309.1"/>
    <property type="molecule type" value="Genomic_DNA"/>
</dbReference>
<organism evidence="1 2">
    <name type="scientific">Rhizobium laguerreae</name>
    <dbReference type="NCBI Taxonomy" id="1076926"/>
    <lineage>
        <taxon>Bacteria</taxon>
        <taxon>Pseudomonadati</taxon>
        <taxon>Pseudomonadota</taxon>
        <taxon>Alphaproteobacteria</taxon>
        <taxon>Hyphomicrobiales</taxon>
        <taxon>Rhizobiaceae</taxon>
        <taxon>Rhizobium/Agrobacterium group</taxon>
        <taxon>Rhizobium</taxon>
    </lineage>
</organism>
<protein>
    <recommendedName>
        <fullName evidence="3">DUF982 domain-containing protein</fullName>
    </recommendedName>
</protein>
<name>A0AAX2QMK8_9HYPH</name>
<dbReference type="Proteomes" id="UP000295021">
    <property type="component" value="Unassembled WGS sequence"/>
</dbReference>
<evidence type="ECO:0000313" key="1">
    <source>
        <dbReference type="EMBL" id="TCU25309.1"/>
    </source>
</evidence>
<comment type="caution">
    <text evidence="1">The sequence shown here is derived from an EMBL/GenBank/DDBJ whole genome shotgun (WGS) entry which is preliminary data.</text>
</comment>
<reference evidence="1 2" key="1">
    <citation type="submission" date="2019-03" db="EMBL/GenBank/DDBJ databases">
        <title>Genomic Encyclopedia of Type Strains, Phase IV (KMG-V): Genome sequencing to study the core and pangenomes of soil and plant-associated prokaryotes.</title>
        <authorList>
            <person name="Whitman W."/>
        </authorList>
    </citation>
    <scope>NUCLEOTIDE SEQUENCE [LARGE SCALE GENOMIC DNA]</scope>
    <source>
        <strain evidence="1 2">FB403</strain>
    </source>
</reference>
<evidence type="ECO:0000313" key="2">
    <source>
        <dbReference type="Proteomes" id="UP000295021"/>
    </source>
</evidence>